<dbReference type="EMBL" id="JARIHO010000001">
    <property type="protein sequence ID" value="KAJ7367509.1"/>
    <property type="molecule type" value="Genomic_DNA"/>
</dbReference>
<accession>A0AAD7F401</accession>
<feature type="region of interest" description="Disordered" evidence="1">
    <location>
        <begin position="161"/>
        <end position="251"/>
    </location>
</feature>
<proteinExistence type="predicted"/>
<keyword evidence="3" id="KW-1185">Reference proteome</keyword>
<sequence length="396" mass="42447">MRIRVKGSAEAQGALGVMYVCHLPLRRTNFPQIILTICVCTTMVAAFRGVIGTVGLWPNPNSSDFCNFCKLKDMVPIERRGNPRHCLSGANGAGELITFVRRLATVAGESPSTGTAVCARLVRRVFATLSRTAFSAVFSPFLCEILATSFRVRHDNVGRTTSYHAAQSSGPAHNEALTSLPPSPQSHLHHRTAPSPPSHLLASGNGVAPPVPCGGAVAARPRTASRTRASRRSSLDQIEHEEDGQGAETPEQHLAARNKYHFFKRPTHSWPFAGLAHPISGQTRPAASVSSFSTRDRRALDVHTGNISRNASPSFLPCSPKMGVPLNPEAGILVPRQALGVKGASLRLGAHHVNCSRALFARLRESRPARSRTACIVLRQAGTIRTPPPFASSVGV</sequence>
<reference evidence="2" key="1">
    <citation type="submission" date="2023-03" db="EMBL/GenBank/DDBJ databases">
        <title>Massive genome expansion in bonnet fungi (Mycena s.s.) driven by repeated elements and novel gene families across ecological guilds.</title>
        <authorList>
            <consortium name="Lawrence Berkeley National Laboratory"/>
            <person name="Harder C.B."/>
            <person name="Miyauchi S."/>
            <person name="Viragh M."/>
            <person name="Kuo A."/>
            <person name="Thoen E."/>
            <person name="Andreopoulos B."/>
            <person name="Lu D."/>
            <person name="Skrede I."/>
            <person name="Drula E."/>
            <person name="Henrissat B."/>
            <person name="Morin E."/>
            <person name="Kohler A."/>
            <person name="Barry K."/>
            <person name="LaButti K."/>
            <person name="Morin E."/>
            <person name="Salamov A."/>
            <person name="Lipzen A."/>
            <person name="Mereny Z."/>
            <person name="Hegedus B."/>
            <person name="Baldrian P."/>
            <person name="Stursova M."/>
            <person name="Weitz H."/>
            <person name="Taylor A."/>
            <person name="Grigoriev I.V."/>
            <person name="Nagy L.G."/>
            <person name="Martin F."/>
            <person name="Kauserud H."/>
        </authorList>
    </citation>
    <scope>NUCLEOTIDE SEQUENCE</scope>
    <source>
        <strain evidence="2">CBHHK002</strain>
    </source>
</reference>
<evidence type="ECO:0000256" key="1">
    <source>
        <dbReference type="SAM" id="MobiDB-lite"/>
    </source>
</evidence>
<evidence type="ECO:0000313" key="3">
    <source>
        <dbReference type="Proteomes" id="UP001218218"/>
    </source>
</evidence>
<feature type="compositionally biased region" description="Low complexity" evidence="1">
    <location>
        <begin position="213"/>
        <end position="222"/>
    </location>
</feature>
<dbReference type="Proteomes" id="UP001218218">
    <property type="component" value="Unassembled WGS sequence"/>
</dbReference>
<gene>
    <name evidence="2" type="ORF">DFH08DRAFT_1070406</name>
</gene>
<protein>
    <submittedName>
        <fullName evidence="2">Uncharacterized protein</fullName>
    </submittedName>
</protein>
<organism evidence="2 3">
    <name type="scientific">Mycena albidolilacea</name>
    <dbReference type="NCBI Taxonomy" id="1033008"/>
    <lineage>
        <taxon>Eukaryota</taxon>
        <taxon>Fungi</taxon>
        <taxon>Dikarya</taxon>
        <taxon>Basidiomycota</taxon>
        <taxon>Agaricomycotina</taxon>
        <taxon>Agaricomycetes</taxon>
        <taxon>Agaricomycetidae</taxon>
        <taxon>Agaricales</taxon>
        <taxon>Marasmiineae</taxon>
        <taxon>Mycenaceae</taxon>
        <taxon>Mycena</taxon>
    </lineage>
</organism>
<dbReference type="AlphaFoldDB" id="A0AAD7F401"/>
<evidence type="ECO:0000313" key="2">
    <source>
        <dbReference type="EMBL" id="KAJ7367509.1"/>
    </source>
</evidence>
<name>A0AAD7F401_9AGAR</name>
<comment type="caution">
    <text evidence="2">The sequence shown here is derived from an EMBL/GenBank/DDBJ whole genome shotgun (WGS) entry which is preliminary data.</text>
</comment>
<feature type="compositionally biased region" description="Polar residues" evidence="1">
    <location>
        <begin position="161"/>
        <end position="171"/>
    </location>
</feature>